<sequence>MSQTLQILYQNTSLKFQASETIEIKTEKPITFINVGTTTKQSNDGITDTPFYYDVPMSLFGKNARQALKQIKTFKDIKFDQKKHPYLAETQNILKGVFVCEKVGKSYQVTSEQMILDDKNLLLKCESRDPESLSRTFEQQIHYDTTLYYASDMYDITNDVLTTDVTYMNSDIPFFCLFPLFITQNSFILRQDDSSPIKRVVLSPLTLVLPFLSNFSVFKCFPERCVPSLDTMTEYLLSYSLGDLLLKLKSTFPKRKNDHINDLLDQTVRILQDSENTLLMSLKSPFFYQANTYKKIKEVDIDSLGIRPCIKEAGRGAVGTIFQSMCRKYAIKVCKAEYEEFTLREVRVLKMLNHPNILKFVAYGSNTLITEWCYYGSIDDFMKVKRFENQVLPPNYFLHVVSQFNAGYDYLYTNVQMVHRDIKYNNIFITIDPSLGSKEPENLVVKIADFNTTRVVSDEMHTKIGTPQFMAQEIYKGKYGTKAEVYAIGLFLYYLLAGTLPRCCSNSSIGETVPVSFVTGIKRVNTFLYSQMEILIQKMVEPREIYRIGWEDYLTAFNSIQKKCNIF</sequence>
<dbReference type="GO" id="GO:0005737">
    <property type="term" value="C:cytoplasm"/>
    <property type="evidence" value="ECO:0007669"/>
    <property type="project" value="TreeGrafter"/>
</dbReference>
<dbReference type="InterPro" id="IPR000719">
    <property type="entry name" value="Prot_kinase_dom"/>
</dbReference>
<evidence type="ECO:0000259" key="1">
    <source>
        <dbReference type="PROSITE" id="PS50011"/>
    </source>
</evidence>
<organism evidence="2 3">
    <name type="scientific">Entamoeba invadens IP1</name>
    <dbReference type="NCBI Taxonomy" id="370355"/>
    <lineage>
        <taxon>Eukaryota</taxon>
        <taxon>Amoebozoa</taxon>
        <taxon>Evosea</taxon>
        <taxon>Archamoebae</taxon>
        <taxon>Mastigamoebida</taxon>
        <taxon>Entamoebidae</taxon>
        <taxon>Entamoeba</taxon>
    </lineage>
</organism>
<dbReference type="AlphaFoldDB" id="A0A0A1TVZ7"/>
<dbReference type="PROSITE" id="PS00108">
    <property type="entry name" value="PROTEIN_KINASE_ST"/>
    <property type="match status" value="1"/>
</dbReference>
<reference evidence="2 3" key="1">
    <citation type="submission" date="2012-10" db="EMBL/GenBank/DDBJ databases">
        <authorList>
            <person name="Zafar N."/>
            <person name="Inman J."/>
            <person name="Hall N."/>
            <person name="Lorenzi H."/>
            <person name="Caler E."/>
        </authorList>
    </citation>
    <scope>NUCLEOTIDE SEQUENCE [LARGE SCALE GENOMIC DNA]</scope>
    <source>
        <strain evidence="2 3">IP1</strain>
    </source>
</reference>
<accession>A0A0A1TVZ7</accession>
<dbReference type="Gene3D" id="1.10.510.10">
    <property type="entry name" value="Transferase(Phosphotransferase) domain 1"/>
    <property type="match status" value="1"/>
</dbReference>
<evidence type="ECO:0000313" key="3">
    <source>
        <dbReference type="Proteomes" id="UP000014680"/>
    </source>
</evidence>
<name>A0A0A1TVZ7_ENTIV</name>
<dbReference type="PROSITE" id="PS50011">
    <property type="entry name" value="PROTEIN_KINASE_DOM"/>
    <property type="match status" value="1"/>
</dbReference>
<proteinExistence type="predicted"/>
<gene>
    <name evidence="2" type="ORF">EIN_173690</name>
</gene>
<keyword evidence="2" id="KW-0418">Kinase</keyword>
<dbReference type="InterPro" id="IPR053235">
    <property type="entry name" value="Ser_Thr_kinase"/>
</dbReference>
<dbReference type="Proteomes" id="UP000014680">
    <property type="component" value="Unassembled WGS sequence"/>
</dbReference>
<dbReference type="OrthoDB" id="4062651at2759"/>
<dbReference type="InterPro" id="IPR008271">
    <property type="entry name" value="Ser/Thr_kinase_AS"/>
</dbReference>
<dbReference type="InterPro" id="IPR011009">
    <property type="entry name" value="Kinase-like_dom_sf"/>
</dbReference>
<dbReference type="Pfam" id="PF00069">
    <property type="entry name" value="Pkinase"/>
    <property type="match status" value="1"/>
</dbReference>
<feature type="domain" description="Protein kinase" evidence="1">
    <location>
        <begin position="307"/>
        <end position="567"/>
    </location>
</feature>
<dbReference type="EMBL" id="KB207112">
    <property type="protein sequence ID" value="ELP84694.1"/>
    <property type="molecule type" value="Genomic_DNA"/>
</dbReference>
<dbReference type="SUPFAM" id="SSF56112">
    <property type="entry name" value="Protein kinase-like (PK-like)"/>
    <property type="match status" value="1"/>
</dbReference>
<keyword evidence="2" id="KW-0808">Transferase</keyword>
<dbReference type="GO" id="GO:0005524">
    <property type="term" value="F:ATP binding"/>
    <property type="evidence" value="ECO:0007669"/>
    <property type="project" value="InterPro"/>
</dbReference>
<dbReference type="OMA" id="YDVSFCE"/>
<dbReference type="SMART" id="SM00220">
    <property type="entry name" value="S_TKc"/>
    <property type="match status" value="1"/>
</dbReference>
<evidence type="ECO:0000313" key="2">
    <source>
        <dbReference type="EMBL" id="ELP84694.1"/>
    </source>
</evidence>
<protein>
    <submittedName>
        <fullName evidence="2">Serine-threonine protein kinase, putative</fullName>
    </submittedName>
</protein>
<dbReference type="PANTHER" id="PTHR24361">
    <property type="entry name" value="MITOGEN-ACTIVATED KINASE KINASE KINASE"/>
    <property type="match status" value="1"/>
</dbReference>
<dbReference type="GeneID" id="14883712"/>
<keyword evidence="3" id="KW-1185">Reference proteome</keyword>
<dbReference type="KEGG" id="eiv:EIN_173690"/>
<dbReference type="GO" id="GO:0004674">
    <property type="term" value="F:protein serine/threonine kinase activity"/>
    <property type="evidence" value="ECO:0007669"/>
    <property type="project" value="TreeGrafter"/>
</dbReference>
<dbReference type="VEuPathDB" id="AmoebaDB:EIN_173690"/>
<dbReference type="RefSeq" id="XP_004184040.1">
    <property type="nucleotide sequence ID" value="XM_004183992.1"/>
</dbReference>